<dbReference type="PANTHER" id="PTHR43669">
    <property type="entry name" value="5-KETO-D-GLUCONATE 5-REDUCTASE"/>
    <property type="match status" value="1"/>
</dbReference>
<accession>A0ABR4JJS3</accession>
<evidence type="ECO:0000313" key="4">
    <source>
        <dbReference type="Proteomes" id="UP001610446"/>
    </source>
</evidence>
<dbReference type="Proteomes" id="UP001610446">
    <property type="component" value="Unassembled WGS sequence"/>
</dbReference>
<keyword evidence="2" id="KW-0560">Oxidoreductase</keyword>
<gene>
    <name evidence="3" type="ORF">BJY01DRAFT_250053</name>
</gene>
<dbReference type="Gene3D" id="3.40.50.720">
    <property type="entry name" value="NAD(P)-binding Rossmann-like Domain"/>
    <property type="match status" value="1"/>
</dbReference>
<comment type="similarity">
    <text evidence="1">Belongs to the short-chain dehydrogenases/reductases (SDR) family.</text>
</comment>
<protein>
    <recommendedName>
        <fullName evidence="5">NAD(P)-binding protein</fullName>
    </recommendedName>
</protein>
<comment type="caution">
    <text evidence="3">The sequence shown here is derived from an EMBL/GenBank/DDBJ whole genome shotgun (WGS) entry which is preliminary data.</text>
</comment>
<proteinExistence type="inferred from homology"/>
<keyword evidence="4" id="KW-1185">Reference proteome</keyword>
<dbReference type="PANTHER" id="PTHR43669:SF3">
    <property type="entry name" value="ALCOHOL DEHYDROGENASE, PUTATIVE (AFU_ORTHOLOGUE AFUA_3G03445)-RELATED"/>
    <property type="match status" value="1"/>
</dbReference>
<dbReference type="InterPro" id="IPR036291">
    <property type="entry name" value="NAD(P)-bd_dom_sf"/>
</dbReference>
<evidence type="ECO:0000313" key="3">
    <source>
        <dbReference type="EMBL" id="KAL2840274.1"/>
    </source>
</evidence>
<reference evidence="3 4" key="1">
    <citation type="submission" date="2024-07" db="EMBL/GenBank/DDBJ databases">
        <title>Section-level genome sequencing and comparative genomics of Aspergillus sections Usti and Cavernicolus.</title>
        <authorList>
            <consortium name="Lawrence Berkeley National Laboratory"/>
            <person name="Nybo J.L."/>
            <person name="Vesth T.C."/>
            <person name="Theobald S."/>
            <person name="Frisvad J.C."/>
            <person name="Larsen T.O."/>
            <person name="Kjaerboelling I."/>
            <person name="Rothschild-Mancinelli K."/>
            <person name="Lyhne E.K."/>
            <person name="Kogle M.E."/>
            <person name="Barry K."/>
            <person name="Clum A."/>
            <person name="Na H."/>
            <person name="Ledsgaard L."/>
            <person name="Lin J."/>
            <person name="Lipzen A."/>
            <person name="Kuo A."/>
            <person name="Riley R."/>
            <person name="Mondo S."/>
            <person name="Labutti K."/>
            <person name="Haridas S."/>
            <person name="Pangalinan J."/>
            <person name="Salamov A.A."/>
            <person name="Simmons B.A."/>
            <person name="Magnuson J.K."/>
            <person name="Chen J."/>
            <person name="Drula E."/>
            <person name="Henrissat B."/>
            <person name="Wiebenga A."/>
            <person name="Lubbers R.J."/>
            <person name="Gomes A.C."/>
            <person name="Makela M.R."/>
            <person name="Stajich J."/>
            <person name="Grigoriev I.V."/>
            <person name="Mortensen U.H."/>
            <person name="De Vries R.P."/>
            <person name="Baker S.E."/>
            <person name="Andersen M.R."/>
        </authorList>
    </citation>
    <scope>NUCLEOTIDE SEQUENCE [LARGE SCALE GENOMIC DNA]</scope>
    <source>
        <strain evidence="3 4">CBS 123904</strain>
    </source>
</reference>
<evidence type="ECO:0000256" key="1">
    <source>
        <dbReference type="ARBA" id="ARBA00006484"/>
    </source>
</evidence>
<name>A0ABR4JJS3_9EURO</name>
<dbReference type="InterPro" id="IPR002347">
    <property type="entry name" value="SDR_fam"/>
</dbReference>
<sequence>MPTQPRRLLLLLGSGPGIGASIASLFTKNHPFNAIALIARTASQLERDHETVLAAAATAGRQDIDVRTWQVDIGDLDLLQRTLGEIEAFGQLECVYFNAARVGPSPLLEFGVCGIEEDFRVSNLALYVTARWAMPLLVKHQEESQSFAEYKPAFLVTNSLLPAVPIPDWFALSMTKAAQANLVKSLQQQFAPQGVHIGLVVVWGIVSGDSPGLNPGNIAEQAWKLYAQEKGEWTGQVTIYDDGKVEWADTI</sequence>
<dbReference type="SUPFAM" id="SSF51735">
    <property type="entry name" value="NAD(P)-binding Rossmann-fold domains"/>
    <property type="match status" value="1"/>
</dbReference>
<evidence type="ECO:0000256" key="2">
    <source>
        <dbReference type="ARBA" id="ARBA00023002"/>
    </source>
</evidence>
<organism evidence="3 4">
    <name type="scientific">Aspergillus pseudoustus</name>
    <dbReference type="NCBI Taxonomy" id="1810923"/>
    <lineage>
        <taxon>Eukaryota</taxon>
        <taxon>Fungi</taxon>
        <taxon>Dikarya</taxon>
        <taxon>Ascomycota</taxon>
        <taxon>Pezizomycotina</taxon>
        <taxon>Eurotiomycetes</taxon>
        <taxon>Eurotiomycetidae</taxon>
        <taxon>Eurotiales</taxon>
        <taxon>Aspergillaceae</taxon>
        <taxon>Aspergillus</taxon>
        <taxon>Aspergillus subgen. Nidulantes</taxon>
    </lineage>
</organism>
<dbReference type="Pfam" id="PF00106">
    <property type="entry name" value="adh_short"/>
    <property type="match status" value="1"/>
</dbReference>
<dbReference type="EMBL" id="JBFXLU010000122">
    <property type="protein sequence ID" value="KAL2840274.1"/>
    <property type="molecule type" value="Genomic_DNA"/>
</dbReference>
<evidence type="ECO:0008006" key="5">
    <source>
        <dbReference type="Google" id="ProtNLM"/>
    </source>
</evidence>